<protein>
    <submittedName>
        <fullName evidence="2">Uncharacterized protein</fullName>
    </submittedName>
</protein>
<reference evidence="2 3" key="1">
    <citation type="journal article" date="2020" name="Nat. Food">
        <title>A phased Vanilla planifolia genome enables genetic improvement of flavour and production.</title>
        <authorList>
            <person name="Hasing T."/>
            <person name="Tang H."/>
            <person name="Brym M."/>
            <person name="Khazi F."/>
            <person name="Huang T."/>
            <person name="Chambers A.H."/>
        </authorList>
    </citation>
    <scope>NUCLEOTIDE SEQUENCE [LARGE SCALE GENOMIC DNA]</scope>
    <source>
        <tissue evidence="2">Leaf</tissue>
    </source>
</reference>
<accession>A0A835UJG9</accession>
<dbReference type="InterPro" id="IPR023213">
    <property type="entry name" value="CAT-like_dom_sf"/>
</dbReference>
<dbReference type="EMBL" id="JADCNL010000010">
    <property type="protein sequence ID" value="KAG0463957.1"/>
    <property type="molecule type" value="Genomic_DNA"/>
</dbReference>
<proteinExistence type="inferred from homology"/>
<name>A0A835UJG9_VANPL</name>
<evidence type="ECO:0000313" key="3">
    <source>
        <dbReference type="Proteomes" id="UP000636800"/>
    </source>
</evidence>
<evidence type="ECO:0000313" key="2">
    <source>
        <dbReference type="EMBL" id="KAG0463957.1"/>
    </source>
</evidence>
<gene>
    <name evidence="2" type="ORF">HPP92_020026</name>
</gene>
<dbReference type="Proteomes" id="UP000636800">
    <property type="component" value="Chromosome 10"/>
</dbReference>
<comment type="caution">
    <text evidence="2">The sequence shown here is derived from an EMBL/GenBank/DDBJ whole genome shotgun (WGS) entry which is preliminary data.</text>
</comment>
<comment type="similarity">
    <text evidence="1">Belongs to the plant acyltransferase family.</text>
</comment>
<dbReference type="AlphaFoldDB" id="A0A835UJG9"/>
<keyword evidence="3" id="KW-1185">Reference proteome</keyword>
<dbReference type="InterPro" id="IPR050898">
    <property type="entry name" value="Plant_acyltransferase"/>
</dbReference>
<dbReference type="OrthoDB" id="415315at2759"/>
<evidence type="ECO:0000256" key="1">
    <source>
        <dbReference type="ARBA" id="ARBA00009861"/>
    </source>
</evidence>
<dbReference type="PANTHER" id="PTHR31147">
    <property type="entry name" value="ACYL TRANSFERASE 4"/>
    <property type="match status" value="1"/>
</dbReference>
<dbReference type="Gene3D" id="3.30.559.10">
    <property type="entry name" value="Chloramphenicol acetyltransferase-like domain"/>
    <property type="match status" value="2"/>
</dbReference>
<dbReference type="Pfam" id="PF02458">
    <property type="entry name" value="Transferase"/>
    <property type="match status" value="1"/>
</dbReference>
<sequence length="453" mass="49525">MVIDVLETIVISPSAPPVPSEIRPLPLSHLDNDVNLRIPFRTLRVFAGVDGSSVDPTTTFASALSQSLPFFLPLASPLIPSPSTSLLHSHVSSPTNVLLHRAASSVPLLALLRLLDSEPGSPFLDCLAPDPSPVEALARPLAFQVTRFACGGFTLGMCVHHALCDGAGATQFLAAVGRAARGLGGPAVEPVWDREVLLGPRSPPRLGHPFHDFLAFDGKGLPYDDGRIGNIPPAREFFHVSNTRLEQLRTAMAAMAGSSFTGFEALGAYIWRARVIAKGLDCRERVTFVYSMSIKMVAKPELPDGYWGNTCVPVYVCLLAGELLGNPLWETAMLIKKSKQGVTNEYVRSFIDFQEMNYTKGITAGKEVSGFTDWRRLSHHEVDFGWGGPVAVSPLTWRLLGSNEPSFFLPYAETGVEKKDCGFRVLVCLPEDVIAVFREEMAMFEQSTFRWRL</sequence>
<dbReference type="PANTHER" id="PTHR31147:SF33">
    <property type="entry name" value="N-HYDROXYCINNAMOYL_BENZOYLTRANSFERASE, PUTATIVE-RELATED"/>
    <property type="match status" value="1"/>
</dbReference>
<organism evidence="2 3">
    <name type="scientific">Vanilla planifolia</name>
    <name type="common">Vanilla</name>
    <dbReference type="NCBI Taxonomy" id="51239"/>
    <lineage>
        <taxon>Eukaryota</taxon>
        <taxon>Viridiplantae</taxon>
        <taxon>Streptophyta</taxon>
        <taxon>Embryophyta</taxon>
        <taxon>Tracheophyta</taxon>
        <taxon>Spermatophyta</taxon>
        <taxon>Magnoliopsida</taxon>
        <taxon>Liliopsida</taxon>
        <taxon>Asparagales</taxon>
        <taxon>Orchidaceae</taxon>
        <taxon>Vanilloideae</taxon>
        <taxon>Vanilleae</taxon>
        <taxon>Vanilla</taxon>
    </lineage>
</organism>